<reference evidence="1" key="1">
    <citation type="submission" date="2019-04" db="EMBL/GenBank/DDBJ databases">
        <title>Friends and foes A comparative genomics studyof 23 Aspergillus species from section Flavi.</title>
        <authorList>
            <consortium name="DOE Joint Genome Institute"/>
            <person name="Kjaerbolling I."/>
            <person name="Vesth T."/>
            <person name="Frisvad J.C."/>
            <person name="Nybo J.L."/>
            <person name="Theobald S."/>
            <person name="Kildgaard S."/>
            <person name="Isbrandt T."/>
            <person name="Kuo A."/>
            <person name="Sato A."/>
            <person name="Lyhne E.K."/>
            <person name="Kogle M.E."/>
            <person name="Wiebenga A."/>
            <person name="Kun R.S."/>
            <person name="Lubbers R.J."/>
            <person name="Makela M.R."/>
            <person name="Barry K."/>
            <person name="Chovatia M."/>
            <person name="Clum A."/>
            <person name="Daum C."/>
            <person name="Haridas S."/>
            <person name="He G."/>
            <person name="LaButti K."/>
            <person name="Lipzen A."/>
            <person name="Mondo S."/>
            <person name="Riley R."/>
            <person name="Salamov A."/>
            <person name="Simmons B.A."/>
            <person name="Magnuson J.K."/>
            <person name="Henrissat B."/>
            <person name="Mortensen U.H."/>
            <person name="Larsen T.O."/>
            <person name="Devries R.P."/>
            <person name="Grigoriev I.V."/>
            <person name="Machida M."/>
            <person name="Baker S.E."/>
            <person name="Andersen M.R."/>
        </authorList>
    </citation>
    <scope>NUCLEOTIDE SEQUENCE [LARGE SCALE GENOMIC DNA]</scope>
    <source>
        <strain evidence="1">IBT 14317</strain>
    </source>
</reference>
<dbReference type="AlphaFoldDB" id="A0A5N7BR29"/>
<dbReference type="Proteomes" id="UP000326877">
    <property type="component" value="Unassembled WGS sequence"/>
</dbReference>
<name>A0A5N7BR29_PETAA</name>
<evidence type="ECO:0000313" key="1">
    <source>
        <dbReference type="EMBL" id="KAE8384294.1"/>
    </source>
</evidence>
<protein>
    <submittedName>
        <fullName evidence="1">Uncharacterized protein</fullName>
    </submittedName>
</protein>
<accession>A0A5N7BR29</accession>
<gene>
    <name evidence="1" type="ORF">BDV23DRAFT_189356</name>
</gene>
<proteinExistence type="predicted"/>
<organism evidence="1">
    <name type="scientific">Petromyces alliaceus</name>
    <name type="common">Aspergillus alliaceus</name>
    <dbReference type="NCBI Taxonomy" id="209559"/>
    <lineage>
        <taxon>Eukaryota</taxon>
        <taxon>Fungi</taxon>
        <taxon>Dikarya</taxon>
        <taxon>Ascomycota</taxon>
        <taxon>Pezizomycotina</taxon>
        <taxon>Eurotiomycetes</taxon>
        <taxon>Eurotiomycetidae</taxon>
        <taxon>Eurotiales</taxon>
        <taxon>Aspergillaceae</taxon>
        <taxon>Aspergillus</taxon>
        <taxon>Aspergillus subgen. Circumdati</taxon>
    </lineage>
</organism>
<dbReference type="EMBL" id="ML735383">
    <property type="protein sequence ID" value="KAE8384294.1"/>
    <property type="molecule type" value="Genomic_DNA"/>
</dbReference>
<sequence length="214" mass="24780">MEERCDAAAASILEAFEPPKYQSLLEDYYLSVYPLHPEISNTLRVPTRVDAVLAAVISTEKKRQRIKHPKTFECFKPLYLDYDQDVTMPYLPWGSADVKCSADNILWYGNREDLQTNLIISRKKGANADDDWKPPAALSFVHYARKRSGKNVKIYAIVTDSYRWEFMRLSKYGVFSKLTLYWTLEQQDEIICQVRKILHPSLPILTQRANTNPA</sequence>
<dbReference type="OrthoDB" id="2103397at2759"/>